<keyword evidence="1" id="KW-0233">DNA recombination</keyword>
<accession>A0ABR9VUP4</accession>
<proteinExistence type="predicted"/>
<comment type="caution">
    <text evidence="3">The sequence shown here is derived from an EMBL/GenBank/DDBJ whole genome shotgun (WGS) entry which is preliminary data.</text>
</comment>
<dbReference type="Gene3D" id="1.10.443.10">
    <property type="entry name" value="Intergrase catalytic core"/>
    <property type="match status" value="1"/>
</dbReference>
<evidence type="ECO:0000256" key="1">
    <source>
        <dbReference type="ARBA" id="ARBA00023172"/>
    </source>
</evidence>
<gene>
    <name evidence="3" type="ORF">IQ217_14795</name>
</gene>
<protein>
    <submittedName>
        <fullName evidence="3">Site-specific integrase</fullName>
    </submittedName>
</protein>
<dbReference type="PROSITE" id="PS51898">
    <property type="entry name" value="TYR_RECOMBINASE"/>
    <property type="match status" value="1"/>
</dbReference>
<dbReference type="EMBL" id="JADEVV010000048">
    <property type="protein sequence ID" value="MBE9255085.1"/>
    <property type="molecule type" value="Genomic_DNA"/>
</dbReference>
<evidence type="ECO:0000313" key="3">
    <source>
        <dbReference type="EMBL" id="MBE9255085.1"/>
    </source>
</evidence>
<name>A0ABR9VUP4_9SYNC</name>
<dbReference type="InterPro" id="IPR013762">
    <property type="entry name" value="Integrase-like_cat_sf"/>
</dbReference>
<dbReference type="SUPFAM" id="SSF56349">
    <property type="entry name" value="DNA breaking-rejoining enzymes"/>
    <property type="match status" value="1"/>
</dbReference>
<dbReference type="Proteomes" id="UP000658720">
    <property type="component" value="Unassembled WGS sequence"/>
</dbReference>
<sequence length="498" mass="56779">MSPDVARCRAKTIQNLIQGFGAMIEKNEELAKVNQRLKAAKTKVAIEQRCNRLNLIATLPPKPGSGKTKPSRQRIALGVYANTAGFKIAEIEAKKLGVQLAERAFAWQPLAENTSVEKEMINLKKKEEIKVMTEKNEQLAKVNQRLKAAKTKVTIEQRCERLNLIATLPPKPGSGKNKPYRQRIALGVYANPVGFKVAETEAKKLGIKLVEKTFAWPPLAENMTVEKAIAKFEKQYFTKRERNDKSETTYDTSYHYYFSKLDLSENISESLLLNCIHATKPNTRSRVLCCYAMKNLGAIADINIDITLLKGSYSPKEVNPRNLPSDSEIQKFVELIDDPAWRWVYGMMATFGLRNHEVFFIDHETLINQGICYVLEGKTTSGKVWPLYPEWLDFFSLQNIQVPVFERKTNQHREYGAAVSNKFKTMKIPFTPYALRHSWARRAIEMGLDSRLAAKQMRHSHSIHVQVYNAWLDDSIHQNAFNLILSNPNRPKPPSLDI</sequence>
<feature type="domain" description="Tyr recombinase" evidence="2">
    <location>
        <begin position="318"/>
        <end position="482"/>
    </location>
</feature>
<reference evidence="3 4" key="1">
    <citation type="submission" date="2020-10" db="EMBL/GenBank/DDBJ databases">
        <authorList>
            <person name="Castelo-Branco R."/>
            <person name="Eusebio N."/>
            <person name="Adriana R."/>
            <person name="Vieira A."/>
            <person name="Brugerolle De Fraissinette N."/>
            <person name="Rezende De Castro R."/>
            <person name="Schneider M.P."/>
            <person name="Vasconcelos V."/>
            <person name="Leao P.N."/>
        </authorList>
    </citation>
    <scope>NUCLEOTIDE SEQUENCE [LARGE SCALE GENOMIC DNA]</scope>
    <source>
        <strain evidence="3 4">LEGE 00031</strain>
    </source>
</reference>
<evidence type="ECO:0000259" key="2">
    <source>
        <dbReference type="PROSITE" id="PS51898"/>
    </source>
</evidence>
<dbReference type="InterPro" id="IPR002104">
    <property type="entry name" value="Integrase_catalytic"/>
</dbReference>
<organism evidence="3 4">
    <name type="scientific">Synechocystis salina LEGE 00031</name>
    <dbReference type="NCBI Taxonomy" id="1828736"/>
    <lineage>
        <taxon>Bacteria</taxon>
        <taxon>Bacillati</taxon>
        <taxon>Cyanobacteriota</taxon>
        <taxon>Cyanophyceae</taxon>
        <taxon>Synechococcales</taxon>
        <taxon>Merismopediaceae</taxon>
        <taxon>Synechocystis</taxon>
    </lineage>
</organism>
<dbReference type="InterPro" id="IPR011010">
    <property type="entry name" value="DNA_brk_join_enz"/>
</dbReference>
<keyword evidence="4" id="KW-1185">Reference proteome</keyword>
<evidence type="ECO:0000313" key="4">
    <source>
        <dbReference type="Proteomes" id="UP000658720"/>
    </source>
</evidence>